<dbReference type="EMBL" id="LXQA010014425">
    <property type="protein sequence ID" value="MCH88576.1"/>
    <property type="molecule type" value="Genomic_DNA"/>
</dbReference>
<feature type="non-terminal residue" evidence="2">
    <location>
        <position position="1"/>
    </location>
</feature>
<organism evidence="2 3">
    <name type="scientific">Trifolium medium</name>
    <dbReference type="NCBI Taxonomy" id="97028"/>
    <lineage>
        <taxon>Eukaryota</taxon>
        <taxon>Viridiplantae</taxon>
        <taxon>Streptophyta</taxon>
        <taxon>Embryophyta</taxon>
        <taxon>Tracheophyta</taxon>
        <taxon>Spermatophyta</taxon>
        <taxon>Magnoliopsida</taxon>
        <taxon>eudicotyledons</taxon>
        <taxon>Gunneridae</taxon>
        <taxon>Pentapetalae</taxon>
        <taxon>rosids</taxon>
        <taxon>fabids</taxon>
        <taxon>Fabales</taxon>
        <taxon>Fabaceae</taxon>
        <taxon>Papilionoideae</taxon>
        <taxon>50 kb inversion clade</taxon>
        <taxon>NPAAA clade</taxon>
        <taxon>Hologalegina</taxon>
        <taxon>IRL clade</taxon>
        <taxon>Trifolieae</taxon>
        <taxon>Trifolium</taxon>
    </lineage>
</organism>
<feature type="region of interest" description="Disordered" evidence="1">
    <location>
        <begin position="52"/>
        <end position="97"/>
    </location>
</feature>
<feature type="compositionally biased region" description="Basic and acidic residues" evidence="1">
    <location>
        <begin position="75"/>
        <end position="97"/>
    </location>
</feature>
<dbReference type="AlphaFoldDB" id="A0A392MM50"/>
<gene>
    <name evidence="2" type="ORF">A2U01_0009467</name>
</gene>
<reference evidence="2 3" key="1">
    <citation type="journal article" date="2018" name="Front. Plant Sci.">
        <title>Red Clover (Trifolium pratense) and Zigzag Clover (T. medium) - A Picture of Genomic Similarities and Differences.</title>
        <authorList>
            <person name="Dluhosova J."/>
            <person name="Istvanek J."/>
            <person name="Nedelnik J."/>
            <person name="Repkova J."/>
        </authorList>
    </citation>
    <scope>NUCLEOTIDE SEQUENCE [LARGE SCALE GENOMIC DNA]</scope>
    <source>
        <strain evidence="3">cv. 10/8</strain>
        <tissue evidence="2">Leaf</tissue>
    </source>
</reference>
<keyword evidence="3" id="KW-1185">Reference proteome</keyword>
<name>A0A392MM50_9FABA</name>
<feature type="compositionally biased region" description="Basic and acidic residues" evidence="1">
    <location>
        <begin position="1"/>
        <end position="17"/>
    </location>
</feature>
<comment type="caution">
    <text evidence="2">The sequence shown here is derived from an EMBL/GenBank/DDBJ whole genome shotgun (WGS) entry which is preliminary data.</text>
</comment>
<evidence type="ECO:0000313" key="3">
    <source>
        <dbReference type="Proteomes" id="UP000265520"/>
    </source>
</evidence>
<proteinExistence type="predicted"/>
<evidence type="ECO:0000313" key="2">
    <source>
        <dbReference type="EMBL" id="MCH88576.1"/>
    </source>
</evidence>
<protein>
    <submittedName>
        <fullName evidence="2">Uncharacterized protein</fullName>
    </submittedName>
</protein>
<sequence>TVAEKDSNEKTNVDELHSSGLKCSVGEQDQFLVTSPLSEVKSSDLNIHHMVDSGTAGGNADVSEVKSASSQQISRDQEECQMKLQGEKSEDNVRYNL</sequence>
<accession>A0A392MM50</accession>
<evidence type="ECO:0000256" key="1">
    <source>
        <dbReference type="SAM" id="MobiDB-lite"/>
    </source>
</evidence>
<dbReference type="Proteomes" id="UP000265520">
    <property type="component" value="Unassembled WGS sequence"/>
</dbReference>
<feature type="region of interest" description="Disordered" evidence="1">
    <location>
        <begin position="1"/>
        <end position="21"/>
    </location>
</feature>